<protein>
    <submittedName>
        <fullName evidence="2">Uncharacterized protein</fullName>
    </submittedName>
</protein>
<dbReference type="Proteomes" id="UP000693738">
    <property type="component" value="Unassembled WGS sequence"/>
</dbReference>
<reference evidence="2" key="1">
    <citation type="submission" date="2021-05" db="EMBL/GenBank/DDBJ databases">
        <authorList>
            <person name="Khan N."/>
        </authorList>
    </citation>
    <scope>NUCLEOTIDE SEQUENCE</scope>
</reference>
<evidence type="ECO:0000313" key="2">
    <source>
        <dbReference type="EMBL" id="CAG7559435.1"/>
    </source>
</evidence>
<evidence type="ECO:0000313" key="3">
    <source>
        <dbReference type="Proteomes" id="UP000693738"/>
    </source>
</evidence>
<gene>
    <name evidence="2" type="ORF">FEQUK3_LOCUS5162</name>
</gene>
<organism evidence="2 3">
    <name type="scientific">Fusarium equiseti</name>
    <name type="common">Fusarium scirpi</name>
    <dbReference type="NCBI Taxonomy" id="61235"/>
    <lineage>
        <taxon>Eukaryota</taxon>
        <taxon>Fungi</taxon>
        <taxon>Dikarya</taxon>
        <taxon>Ascomycota</taxon>
        <taxon>Pezizomycotina</taxon>
        <taxon>Sordariomycetes</taxon>
        <taxon>Hypocreomycetidae</taxon>
        <taxon>Hypocreales</taxon>
        <taxon>Nectriaceae</taxon>
        <taxon>Fusarium</taxon>
        <taxon>Fusarium incarnatum-equiseti species complex</taxon>
    </lineage>
</organism>
<feature type="compositionally biased region" description="Low complexity" evidence="1">
    <location>
        <begin position="45"/>
        <end position="54"/>
    </location>
</feature>
<sequence length="276" mass="31989">MPRPAWFYRIQALNHQRCEDQGVSSCDRISLPIVEPEDFDEDLSDCVSESSSSDSGGGDYEDNQEYYHLEELRTERKMDVYERGGRKKILEEKQKRDREEQEFEISRIKPIQEAIDKVQKQKSPPPLKHFFGKEFTLWSTDHVKHCPNDADRTRYLELCSHDMLHELCSDVFDDNREGLFDFDDFIPPKYPSTKAYPLPSADGESKVEVQFIEDHHLTLKISPELIFSKYGQHGTPVPSGAPSVFTYYGEDTEYSAQQARQQKRKKGARRRSASPG</sequence>
<dbReference type="AlphaFoldDB" id="A0A8J2IRA6"/>
<comment type="caution">
    <text evidence="2">The sequence shown here is derived from an EMBL/GenBank/DDBJ whole genome shotgun (WGS) entry which is preliminary data.</text>
</comment>
<evidence type="ECO:0000256" key="1">
    <source>
        <dbReference type="SAM" id="MobiDB-lite"/>
    </source>
</evidence>
<feature type="region of interest" description="Disordered" evidence="1">
    <location>
        <begin position="255"/>
        <end position="276"/>
    </location>
</feature>
<name>A0A8J2IRA6_FUSEQ</name>
<dbReference type="EMBL" id="CAJSTJ010000129">
    <property type="protein sequence ID" value="CAG7559435.1"/>
    <property type="molecule type" value="Genomic_DNA"/>
</dbReference>
<proteinExistence type="predicted"/>
<feature type="compositionally biased region" description="Basic residues" evidence="1">
    <location>
        <begin position="261"/>
        <end position="276"/>
    </location>
</feature>
<accession>A0A8J2IRA6</accession>
<feature type="region of interest" description="Disordered" evidence="1">
    <location>
        <begin position="36"/>
        <end position="66"/>
    </location>
</feature>